<dbReference type="GO" id="GO:0016279">
    <property type="term" value="F:protein-lysine N-methyltransferase activity"/>
    <property type="evidence" value="ECO:0007669"/>
    <property type="project" value="InterPro"/>
</dbReference>
<gene>
    <name evidence="5" type="ORF">AXG93_1772s1060</name>
</gene>
<evidence type="ECO:0000313" key="5">
    <source>
        <dbReference type="EMBL" id="OAE32424.1"/>
    </source>
</evidence>
<protein>
    <recommendedName>
        <fullName evidence="4">SET domain-containing protein</fullName>
    </recommendedName>
</protein>
<keyword evidence="2" id="KW-0808">Transferase</keyword>
<evidence type="ECO:0000259" key="4">
    <source>
        <dbReference type="PROSITE" id="PS50280"/>
    </source>
</evidence>
<dbReference type="InterPro" id="IPR015353">
    <property type="entry name" value="Rubisco_LSMT_subst-bd"/>
</dbReference>
<name>A0A176WHQ7_MARPO</name>
<accession>A0A176WHQ7</accession>
<dbReference type="EMBL" id="LVLJ01000834">
    <property type="protein sequence ID" value="OAE32424.1"/>
    <property type="molecule type" value="Genomic_DNA"/>
</dbReference>
<dbReference type="InterPro" id="IPR050600">
    <property type="entry name" value="SETD3_SETD6_MTase"/>
</dbReference>
<dbReference type="AlphaFoldDB" id="A0A176WHQ7"/>
<dbReference type="PROSITE" id="PS50280">
    <property type="entry name" value="SET"/>
    <property type="match status" value="1"/>
</dbReference>
<dbReference type="Proteomes" id="UP000077202">
    <property type="component" value="Unassembled WGS sequence"/>
</dbReference>
<dbReference type="PANTHER" id="PTHR13271">
    <property type="entry name" value="UNCHARACTERIZED PUTATIVE METHYLTRANSFERASE"/>
    <property type="match status" value="1"/>
</dbReference>
<dbReference type="PANTHER" id="PTHR13271:SF93">
    <property type="entry name" value="SET DOMAIN-CONTAINING PROTEIN"/>
    <property type="match status" value="1"/>
</dbReference>
<evidence type="ECO:0000313" key="6">
    <source>
        <dbReference type="Proteomes" id="UP000077202"/>
    </source>
</evidence>
<dbReference type="InterPro" id="IPR044431">
    <property type="entry name" value="SET_RBCMT"/>
</dbReference>
<comment type="caution">
    <text evidence="5">The sequence shown here is derived from an EMBL/GenBank/DDBJ whole genome shotgun (WGS) entry which is preliminary data.</text>
</comment>
<dbReference type="CDD" id="cd19179">
    <property type="entry name" value="SET_RBCMT"/>
    <property type="match status" value="1"/>
</dbReference>
<dbReference type="Gene3D" id="3.90.1420.10">
    <property type="entry name" value="Rubisco LSMT, substrate-binding domain"/>
    <property type="match status" value="1"/>
</dbReference>
<dbReference type="InterPro" id="IPR036464">
    <property type="entry name" value="Rubisco_LSMT_subst-bd_sf"/>
</dbReference>
<dbReference type="Pfam" id="PF09273">
    <property type="entry name" value="Rubis-subs-bind"/>
    <property type="match status" value="1"/>
</dbReference>
<keyword evidence="1" id="KW-0489">Methyltransferase</keyword>
<dbReference type="SUPFAM" id="SSF81822">
    <property type="entry name" value="RuBisCo LSMT C-terminal, substrate-binding domain"/>
    <property type="match status" value="1"/>
</dbReference>
<feature type="domain" description="SET" evidence="4">
    <location>
        <begin position="290"/>
        <end position="503"/>
    </location>
</feature>
<dbReference type="GO" id="GO:0032259">
    <property type="term" value="P:methylation"/>
    <property type="evidence" value="ECO:0007669"/>
    <property type="project" value="UniProtKB-KW"/>
</dbReference>
<sequence length="707" mass="78773">MRTFRSMRLVLKPVDKSEIRCQSSRPPRPHGVIIWCSHEEWWARQAPYPKGVGKAEIVPLASRGPNCRPLEVLVRRARGSSVGSNCPLRIQHRIAVRLTAEALSTVRRKWSQILTLAIAELGEILKNVELSERGLNVGAIWKGELVKQVSRIVCWVVEVREMDCSSLSLPHRAVVMSSTFCSSGTGVSTVGAWNHQNELATKYSRSNVDCSSPAFSSSCGISSLKFHSGFRDLSIASSRSRQRRMKGRGNGWNRNSLKGGGIVCTAAGVDRAVAADEFVGWLKEQEFPDQVVSIKMFEKEGLGCVATRALKAGEIALTVPENFCVTAYDVNNHPVVSAPAKGRGDLIGLTLWLMYERAQGQASLWYPFLKLFPEATNSPLLWPSAERDEQLRGSPVLAEVKERIAALEEVYEELSSTFFDKEPRTFPAEGFSLTAFKNAFTVILSRASYLPSADIFALVPYGDCFNHKGDCEAFLDFSTEDEAVVLKVDRDYRVGDQVFVTYGLDRPNSDLLISYGFVDPSNPNDYLTIEVELLEADRLKVLKQQILQQAGFDSPQTFPLFPDRFPTQLLTYMRLSRVSDVGLFAKIVFDQDVMIDQANEYEILMLLMGECRVALQEYTGSSDEESRIANDKKASIREKLAAQLRLSEKKILINSMSALRNRLAPIRGIPVKGGGLKDPNSDLLEMFDMAEQIASAPSKFLNNIFKK</sequence>
<dbReference type="InterPro" id="IPR001214">
    <property type="entry name" value="SET_dom"/>
</dbReference>
<proteinExistence type="predicted"/>
<evidence type="ECO:0000256" key="1">
    <source>
        <dbReference type="ARBA" id="ARBA00022603"/>
    </source>
</evidence>
<dbReference type="Gene3D" id="3.90.1410.10">
    <property type="entry name" value="set domain protein methyltransferase, domain 1"/>
    <property type="match status" value="1"/>
</dbReference>
<keyword evidence="6" id="KW-1185">Reference proteome</keyword>
<reference evidence="5" key="1">
    <citation type="submission" date="2016-03" db="EMBL/GenBank/DDBJ databases">
        <title>Mechanisms controlling the formation of the plant cell surface in tip-growing cells are functionally conserved among land plants.</title>
        <authorList>
            <person name="Honkanen S."/>
            <person name="Jones V.A."/>
            <person name="Morieri G."/>
            <person name="Champion C."/>
            <person name="Hetherington A.J."/>
            <person name="Kelly S."/>
            <person name="Saint-Marcoux D."/>
            <person name="Proust H."/>
            <person name="Prescott H."/>
            <person name="Dolan L."/>
        </authorList>
    </citation>
    <scope>NUCLEOTIDE SEQUENCE [LARGE SCALE GENOMIC DNA]</scope>
    <source>
        <tissue evidence="5">Whole gametophyte</tissue>
    </source>
</reference>
<keyword evidence="3" id="KW-0949">S-adenosyl-L-methionine</keyword>
<evidence type="ECO:0000256" key="3">
    <source>
        <dbReference type="ARBA" id="ARBA00022691"/>
    </source>
</evidence>
<organism evidence="5 6">
    <name type="scientific">Marchantia polymorpha subsp. ruderalis</name>
    <dbReference type="NCBI Taxonomy" id="1480154"/>
    <lineage>
        <taxon>Eukaryota</taxon>
        <taxon>Viridiplantae</taxon>
        <taxon>Streptophyta</taxon>
        <taxon>Embryophyta</taxon>
        <taxon>Marchantiophyta</taxon>
        <taxon>Marchantiopsida</taxon>
        <taxon>Marchantiidae</taxon>
        <taxon>Marchantiales</taxon>
        <taxon>Marchantiaceae</taxon>
        <taxon>Marchantia</taxon>
    </lineage>
</organism>
<dbReference type="SUPFAM" id="SSF82199">
    <property type="entry name" value="SET domain"/>
    <property type="match status" value="1"/>
</dbReference>
<dbReference type="InterPro" id="IPR046341">
    <property type="entry name" value="SET_dom_sf"/>
</dbReference>
<evidence type="ECO:0000256" key="2">
    <source>
        <dbReference type="ARBA" id="ARBA00022679"/>
    </source>
</evidence>